<comment type="caution">
    <text evidence="2">The sequence shown here is derived from an EMBL/GenBank/DDBJ whole genome shotgun (WGS) entry which is preliminary data.</text>
</comment>
<evidence type="ECO:0000313" key="3">
    <source>
        <dbReference type="Proteomes" id="UP001159405"/>
    </source>
</evidence>
<reference evidence="2 3" key="1">
    <citation type="submission" date="2022-05" db="EMBL/GenBank/DDBJ databases">
        <authorList>
            <consortium name="Genoscope - CEA"/>
            <person name="William W."/>
        </authorList>
    </citation>
    <scope>NUCLEOTIDE SEQUENCE [LARGE SCALE GENOMIC DNA]</scope>
</reference>
<evidence type="ECO:0000313" key="2">
    <source>
        <dbReference type="EMBL" id="CAH3037803.1"/>
    </source>
</evidence>
<protein>
    <submittedName>
        <fullName evidence="2">Uncharacterized protein</fullName>
    </submittedName>
</protein>
<name>A0ABN8MWV7_9CNID</name>
<dbReference type="Proteomes" id="UP001159405">
    <property type="component" value="Unassembled WGS sequence"/>
</dbReference>
<sequence length="112" mass="13081">MEHDKLEGKNASHPPRLKASPENMTKGCFGLSRIIGTACRSHDKQDDFHKLLQSSRFSQLEKLYYDYEQRTHRRQMANVLVQILQLQEVQSVKEYTVNGNTFKVHVVEDTEF</sequence>
<dbReference type="EMBL" id="CALNXK010000006">
    <property type="protein sequence ID" value="CAH3037803.1"/>
    <property type="molecule type" value="Genomic_DNA"/>
</dbReference>
<proteinExistence type="predicted"/>
<keyword evidence="3" id="KW-1185">Reference proteome</keyword>
<feature type="region of interest" description="Disordered" evidence="1">
    <location>
        <begin position="1"/>
        <end position="24"/>
    </location>
</feature>
<gene>
    <name evidence="2" type="ORF">PLOB_00039239</name>
</gene>
<evidence type="ECO:0000256" key="1">
    <source>
        <dbReference type="SAM" id="MobiDB-lite"/>
    </source>
</evidence>
<accession>A0ABN8MWV7</accession>
<organism evidence="2 3">
    <name type="scientific">Porites lobata</name>
    <dbReference type="NCBI Taxonomy" id="104759"/>
    <lineage>
        <taxon>Eukaryota</taxon>
        <taxon>Metazoa</taxon>
        <taxon>Cnidaria</taxon>
        <taxon>Anthozoa</taxon>
        <taxon>Hexacorallia</taxon>
        <taxon>Scleractinia</taxon>
        <taxon>Fungiina</taxon>
        <taxon>Poritidae</taxon>
        <taxon>Porites</taxon>
    </lineage>
</organism>
<feature type="compositionally biased region" description="Basic and acidic residues" evidence="1">
    <location>
        <begin position="1"/>
        <end position="10"/>
    </location>
</feature>